<dbReference type="Gene3D" id="4.10.240.10">
    <property type="entry name" value="Zn(2)-C6 fungal-type DNA-binding domain"/>
    <property type="match status" value="1"/>
</dbReference>
<evidence type="ECO:0000313" key="10">
    <source>
        <dbReference type="Proteomes" id="UP001610444"/>
    </source>
</evidence>
<dbReference type="InterPro" id="IPR036864">
    <property type="entry name" value="Zn2-C6_fun-type_DNA-bd_sf"/>
</dbReference>
<keyword evidence="3" id="KW-0805">Transcription regulation</keyword>
<feature type="compositionally biased region" description="Basic and acidic residues" evidence="7">
    <location>
        <begin position="73"/>
        <end position="83"/>
    </location>
</feature>
<keyword evidence="2" id="KW-0862">Zinc</keyword>
<feature type="compositionally biased region" description="Polar residues" evidence="7">
    <location>
        <begin position="119"/>
        <end position="128"/>
    </location>
</feature>
<dbReference type="PANTHER" id="PTHR47171:SF1">
    <property type="entry name" value="ZN(II)2CYS6 TRANSCRIPTION FACTOR (EUROFUNG)"/>
    <property type="match status" value="1"/>
</dbReference>
<keyword evidence="6" id="KW-0539">Nucleus</keyword>
<gene>
    <name evidence="9" type="ORF">BJX68DRAFT_256987</name>
</gene>
<dbReference type="InterPro" id="IPR052073">
    <property type="entry name" value="Amide_Lactam_Regulators"/>
</dbReference>
<feature type="region of interest" description="Disordered" evidence="7">
    <location>
        <begin position="119"/>
        <end position="142"/>
    </location>
</feature>
<evidence type="ECO:0000256" key="7">
    <source>
        <dbReference type="SAM" id="MobiDB-lite"/>
    </source>
</evidence>
<dbReference type="CDD" id="cd12148">
    <property type="entry name" value="fungal_TF_MHR"/>
    <property type="match status" value="1"/>
</dbReference>
<proteinExistence type="predicted"/>
<dbReference type="Pfam" id="PF00172">
    <property type="entry name" value="Zn_clus"/>
    <property type="match status" value="1"/>
</dbReference>
<keyword evidence="5" id="KW-0804">Transcription</keyword>
<feature type="region of interest" description="Disordered" evidence="7">
    <location>
        <begin position="1"/>
        <end position="22"/>
    </location>
</feature>
<dbReference type="PANTHER" id="PTHR47171">
    <property type="entry name" value="FARA-RELATED"/>
    <property type="match status" value="1"/>
</dbReference>
<sequence length="695" mass="78108">MVNRAEAPSRVSQPHQSTPPLPRARVACKACNARRVKCDAGPGQPCWHCRMRNSPCELIESRRGKYVRRKKAARLDQQVHEQPQEPASESPGPVACTTESLGALNNQQEGHPALLATTADAQSTTEDQLSPALPDSARGSLEESTGLTYTIEVDYTPTDGPTERLKVHYPIPAAVADRSTFSQAHSAGEAVSLIHPLFTPSRHVADALIYAFFTIIHPAYPVYDRKSFMQSYLEGNASALVLQTIFFVGFTVCPDTIIQESGYSDRTTARKTHYLHAKRLYDSDHEQDPLKGVASLLLFGFWWFGPEDQKDTCYWVGCATNVAQGLRMHRASPCGMRQEDRSLRKRIWWSIYTRDRHTAAAFGRPCRIRDEDCDIEPLTEEDFQFDSDCGQTLIPAQRDFHVSYVIEMSKLAVILGDILIGDFSPRRPALEKFETRTLADRLAEWEAHLPDTLRRPTPDGSLGATFWATMLYISYHNYHILLFRPKSIEIISSTEIERDARARTAADSLTRLAEDLLATGTIRSGQIHLVPAFFGALSVHTIVMCRKDRIRQKLAENKSRQCLLALSELSHSWPVRIWFARALVNLMRRLTGRGESIVSISSSIERDNRDLAEPGPRRSPCPSRQAAPIFFLDHAYNAHIHDHPAQMPEPLIYDSVLAGYLDNTFDPDLQLYNSLEPLLPLSVEDFTTYPSGHSS</sequence>
<evidence type="ECO:0000256" key="1">
    <source>
        <dbReference type="ARBA" id="ARBA00022723"/>
    </source>
</evidence>
<dbReference type="Pfam" id="PF04082">
    <property type="entry name" value="Fungal_trans"/>
    <property type="match status" value="1"/>
</dbReference>
<comment type="caution">
    <text evidence="9">The sequence shown here is derived from an EMBL/GenBank/DDBJ whole genome shotgun (WGS) entry which is preliminary data.</text>
</comment>
<evidence type="ECO:0000256" key="3">
    <source>
        <dbReference type="ARBA" id="ARBA00023015"/>
    </source>
</evidence>
<dbReference type="SMART" id="SM00066">
    <property type="entry name" value="GAL4"/>
    <property type="match status" value="1"/>
</dbReference>
<evidence type="ECO:0000256" key="2">
    <source>
        <dbReference type="ARBA" id="ARBA00022833"/>
    </source>
</evidence>
<dbReference type="EMBL" id="JBFXLR010000039">
    <property type="protein sequence ID" value="KAL2844903.1"/>
    <property type="molecule type" value="Genomic_DNA"/>
</dbReference>
<reference evidence="9 10" key="1">
    <citation type="submission" date="2024-07" db="EMBL/GenBank/DDBJ databases">
        <title>Section-level genome sequencing and comparative genomics of Aspergillus sections Usti and Cavernicolus.</title>
        <authorList>
            <consortium name="Lawrence Berkeley National Laboratory"/>
            <person name="Nybo J.L."/>
            <person name="Vesth T.C."/>
            <person name="Theobald S."/>
            <person name="Frisvad J.C."/>
            <person name="Larsen T.O."/>
            <person name="Kjaerboelling I."/>
            <person name="Rothschild-Mancinelli K."/>
            <person name="Lyhne E.K."/>
            <person name="Kogle M.E."/>
            <person name="Barry K."/>
            <person name="Clum A."/>
            <person name="Na H."/>
            <person name="Ledsgaard L."/>
            <person name="Lin J."/>
            <person name="Lipzen A."/>
            <person name="Kuo A."/>
            <person name="Riley R."/>
            <person name="Mondo S."/>
            <person name="LaButti K."/>
            <person name="Haridas S."/>
            <person name="Pangalinan J."/>
            <person name="Salamov A.A."/>
            <person name="Simmons B.A."/>
            <person name="Magnuson J.K."/>
            <person name="Chen J."/>
            <person name="Drula E."/>
            <person name="Henrissat B."/>
            <person name="Wiebenga A."/>
            <person name="Lubbers R.J."/>
            <person name="Gomes A.C."/>
            <person name="Macurrencykelacurrency M.R."/>
            <person name="Stajich J."/>
            <person name="Grigoriev I.V."/>
            <person name="Mortensen U.H."/>
            <person name="De vries R.P."/>
            <person name="Baker S.E."/>
            <person name="Andersen M.R."/>
        </authorList>
    </citation>
    <scope>NUCLEOTIDE SEQUENCE [LARGE SCALE GENOMIC DNA]</scope>
    <source>
        <strain evidence="9 10">CBS 756.74</strain>
    </source>
</reference>
<dbReference type="GeneID" id="98158430"/>
<dbReference type="SUPFAM" id="SSF57701">
    <property type="entry name" value="Zn2/Cys6 DNA-binding domain"/>
    <property type="match status" value="1"/>
</dbReference>
<dbReference type="RefSeq" id="XP_070896369.1">
    <property type="nucleotide sequence ID" value="XM_071043266.1"/>
</dbReference>
<dbReference type="PROSITE" id="PS50048">
    <property type="entry name" value="ZN2_CY6_FUNGAL_2"/>
    <property type="match status" value="1"/>
</dbReference>
<dbReference type="InterPro" id="IPR007219">
    <property type="entry name" value="XnlR_reg_dom"/>
</dbReference>
<evidence type="ECO:0000256" key="5">
    <source>
        <dbReference type="ARBA" id="ARBA00023163"/>
    </source>
</evidence>
<feature type="domain" description="Zn(2)-C6 fungal-type" evidence="8">
    <location>
        <begin position="27"/>
        <end position="58"/>
    </location>
</feature>
<dbReference type="SMART" id="SM00906">
    <property type="entry name" value="Fungal_trans"/>
    <property type="match status" value="1"/>
</dbReference>
<keyword evidence="1" id="KW-0479">Metal-binding</keyword>
<feature type="region of interest" description="Disordered" evidence="7">
    <location>
        <begin position="69"/>
        <end position="98"/>
    </location>
</feature>
<dbReference type="Proteomes" id="UP001610444">
    <property type="component" value="Unassembled WGS sequence"/>
</dbReference>
<dbReference type="InterPro" id="IPR001138">
    <property type="entry name" value="Zn2Cys6_DnaBD"/>
</dbReference>
<name>A0ABR4K162_9EURO</name>
<evidence type="ECO:0000313" key="9">
    <source>
        <dbReference type="EMBL" id="KAL2844903.1"/>
    </source>
</evidence>
<keyword evidence="4" id="KW-0238">DNA-binding</keyword>
<keyword evidence="10" id="KW-1185">Reference proteome</keyword>
<protein>
    <submittedName>
        <fullName evidence="9">Fungal-specific transcription factor domain-containing protein</fullName>
    </submittedName>
</protein>
<evidence type="ECO:0000256" key="6">
    <source>
        <dbReference type="ARBA" id="ARBA00023242"/>
    </source>
</evidence>
<evidence type="ECO:0000256" key="4">
    <source>
        <dbReference type="ARBA" id="ARBA00023125"/>
    </source>
</evidence>
<evidence type="ECO:0000259" key="8">
    <source>
        <dbReference type="PROSITE" id="PS50048"/>
    </source>
</evidence>
<accession>A0ABR4K162</accession>
<organism evidence="9 10">
    <name type="scientific">Aspergillus pseudodeflectus</name>
    <dbReference type="NCBI Taxonomy" id="176178"/>
    <lineage>
        <taxon>Eukaryota</taxon>
        <taxon>Fungi</taxon>
        <taxon>Dikarya</taxon>
        <taxon>Ascomycota</taxon>
        <taxon>Pezizomycotina</taxon>
        <taxon>Eurotiomycetes</taxon>
        <taxon>Eurotiomycetidae</taxon>
        <taxon>Eurotiales</taxon>
        <taxon>Aspergillaceae</taxon>
        <taxon>Aspergillus</taxon>
        <taxon>Aspergillus subgen. Nidulantes</taxon>
    </lineage>
</organism>